<evidence type="ECO:0008006" key="4">
    <source>
        <dbReference type="Google" id="ProtNLM"/>
    </source>
</evidence>
<comment type="caution">
    <text evidence="2">The sequence shown here is derived from an EMBL/GenBank/DDBJ whole genome shotgun (WGS) entry which is preliminary data.</text>
</comment>
<reference evidence="2 3" key="1">
    <citation type="submission" date="2019-08" db="EMBL/GenBank/DDBJ databases">
        <title>Actinomadura sp. nov. CYP1-5 isolated from mountain soil.</title>
        <authorList>
            <person name="Songsumanus A."/>
            <person name="Kuncharoen N."/>
            <person name="Kudo T."/>
            <person name="Yuki M."/>
            <person name="Igarashi Y."/>
            <person name="Tanasupawat S."/>
        </authorList>
    </citation>
    <scope>NUCLEOTIDE SEQUENCE [LARGE SCALE GENOMIC DNA]</scope>
    <source>
        <strain evidence="2 3">CYP1-5</strain>
    </source>
</reference>
<evidence type="ECO:0000256" key="1">
    <source>
        <dbReference type="SAM" id="MobiDB-lite"/>
    </source>
</evidence>
<evidence type="ECO:0000313" key="2">
    <source>
        <dbReference type="EMBL" id="TYK50528.1"/>
    </source>
</evidence>
<organism evidence="2 3">
    <name type="scientific">Actinomadura decatromicini</name>
    <dbReference type="NCBI Taxonomy" id="2604572"/>
    <lineage>
        <taxon>Bacteria</taxon>
        <taxon>Bacillati</taxon>
        <taxon>Actinomycetota</taxon>
        <taxon>Actinomycetes</taxon>
        <taxon>Streptosporangiales</taxon>
        <taxon>Thermomonosporaceae</taxon>
        <taxon>Actinomadura</taxon>
    </lineage>
</organism>
<name>A0A5D3FR75_9ACTN</name>
<evidence type="ECO:0000313" key="3">
    <source>
        <dbReference type="Proteomes" id="UP000323505"/>
    </source>
</evidence>
<dbReference type="Proteomes" id="UP000323505">
    <property type="component" value="Unassembled WGS sequence"/>
</dbReference>
<accession>A0A5D3FR75</accession>
<dbReference type="EMBL" id="VSRQ01000002">
    <property type="protein sequence ID" value="TYK50528.1"/>
    <property type="molecule type" value="Genomic_DNA"/>
</dbReference>
<protein>
    <recommendedName>
        <fullName evidence="4">DUF5709 domain-containing protein</fullName>
    </recommendedName>
</protein>
<keyword evidence="3" id="KW-1185">Reference proteome</keyword>
<feature type="region of interest" description="Disordered" evidence="1">
    <location>
        <begin position="1"/>
        <end position="97"/>
    </location>
</feature>
<feature type="compositionally biased region" description="Basic and acidic residues" evidence="1">
    <location>
        <begin position="1"/>
        <end position="16"/>
    </location>
</feature>
<proteinExistence type="predicted"/>
<dbReference type="AlphaFoldDB" id="A0A5D3FR75"/>
<gene>
    <name evidence="2" type="ORF">FXF68_08385</name>
</gene>
<sequence length="97" mass="10855">MSDDDRFRGQDLYNEHGDDDDDDLSAMQQDQGGRVPDRESGPDYAYTPGWEEHPSDVGGGAPPPRPEDPEDPDLDAEDELAIYDDQFPEDDAPDSDW</sequence>
<dbReference type="RefSeq" id="WP_148758390.1">
    <property type="nucleotide sequence ID" value="NZ_VSRQ01000002.1"/>
</dbReference>
<feature type="compositionally biased region" description="Acidic residues" evidence="1">
    <location>
        <begin position="68"/>
        <end position="97"/>
    </location>
</feature>